<keyword evidence="3" id="KW-1185">Reference proteome</keyword>
<dbReference type="EMBL" id="CP134500">
    <property type="protein sequence ID" value="WNF30237.1"/>
    <property type="molecule type" value="Genomic_DNA"/>
</dbReference>
<organism evidence="2 3">
    <name type="scientific">Streptomyces durocortorensis</name>
    <dbReference type="NCBI Taxonomy" id="2811104"/>
    <lineage>
        <taxon>Bacteria</taxon>
        <taxon>Bacillati</taxon>
        <taxon>Actinomycetota</taxon>
        <taxon>Actinomycetes</taxon>
        <taxon>Kitasatosporales</taxon>
        <taxon>Streptomycetaceae</taxon>
        <taxon>Streptomyces</taxon>
    </lineage>
</organism>
<dbReference type="PROSITE" id="PS51257">
    <property type="entry name" value="PROKAR_LIPOPROTEIN"/>
    <property type="match status" value="1"/>
</dbReference>
<feature type="region of interest" description="Disordered" evidence="1">
    <location>
        <begin position="21"/>
        <end position="47"/>
    </location>
</feature>
<evidence type="ECO:0008006" key="4">
    <source>
        <dbReference type="Google" id="ProtNLM"/>
    </source>
</evidence>
<proteinExistence type="predicted"/>
<evidence type="ECO:0000313" key="3">
    <source>
        <dbReference type="Proteomes" id="UP001303236"/>
    </source>
</evidence>
<sequence>MARGAAGVIAAVLLLAGCGDGDGGQKSDGKDRKATESAAPREERAPEVAVPAAFDATKGWAVKTSEGLSSPVYAPHAREVLFLKKAPDGKSTQVVARDLRTGAVRWTGAPVALPESGQGRTVNGKVSLLVSAKGETDYAVVKFSGEKGGDGASKSTETTQLTVFPAGGSGSVEASRTFEFPYEREIFAAQDSEGVVHTYASLRDKNAQPLAVDVATGEQTTYTQRQLAAPTGVKRCTEGRIIGRPDCDERAVIFGVSPQGPLAFAHNASFWLGGGSWHSGNSEPPDAQWTASSGLVRPYYLGGVIVADWSAGGNGAIRRYEIRDPGSGEVRVAVRCEGKRPDSDSGPPVPTLSGGRYVSAGPAVLDLRGNKGYCFEDTDARKRVTFTAVDAERGIAYGTVPAAGSGPDLPVEVDLTGDKVTALSPEVLPPAWVAEGVAAYTPEYGEHSWTNGFTAGFYPSK</sequence>
<reference evidence="2 3" key="1">
    <citation type="submission" date="2023-09" db="EMBL/GenBank/DDBJ databases">
        <title>Genome completion map analysis of the actinomycetes C11-1.</title>
        <authorList>
            <person name="Qin P."/>
            <person name="Guan P."/>
        </authorList>
    </citation>
    <scope>NUCLEOTIDE SEQUENCE [LARGE SCALE GENOMIC DNA]</scope>
    <source>
        <strain evidence="2 3">C11-1</strain>
    </source>
</reference>
<protein>
    <recommendedName>
        <fullName evidence="4">Lipoprotein</fullName>
    </recommendedName>
</protein>
<dbReference type="Proteomes" id="UP001303236">
    <property type="component" value="Chromosome"/>
</dbReference>
<accession>A0ABY9W271</accession>
<gene>
    <name evidence="2" type="ORF">RI138_27315</name>
</gene>
<feature type="compositionally biased region" description="Basic and acidic residues" evidence="1">
    <location>
        <begin position="23"/>
        <end position="46"/>
    </location>
</feature>
<evidence type="ECO:0000313" key="2">
    <source>
        <dbReference type="EMBL" id="WNF30237.1"/>
    </source>
</evidence>
<name>A0ABY9W271_9ACTN</name>
<evidence type="ECO:0000256" key="1">
    <source>
        <dbReference type="SAM" id="MobiDB-lite"/>
    </source>
</evidence>